<dbReference type="AlphaFoldDB" id="A0A2G2X2Q9"/>
<dbReference type="Proteomes" id="UP000224567">
    <property type="component" value="Unassembled WGS sequence"/>
</dbReference>
<dbReference type="InterPro" id="IPR007527">
    <property type="entry name" value="Znf_SWIM"/>
</dbReference>
<keyword evidence="2" id="KW-0539">Nucleus</keyword>
<protein>
    <recommendedName>
        <fullName evidence="2">Protein FAR1-RELATED SEQUENCE</fullName>
    </recommendedName>
</protein>
<dbReference type="OrthoDB" id="1298625at2759"/>
<reference evidence="5 6" key="1">
    <citation type="journal article" date="2017" name="Genome Biol.">
        <title>New reference genome sequences of hot pepper reveal the massive evolution of plant disease-resistance genes by retroduplication.</title>
        <authorList>
            <person name="Kim S."/>
            <person name="Park J."/>
            <person name="Yeom S.I."/>
            <person name="Kim Y.M."/>
            <person name="Seo E."/>
            <person name="Kim K.T."/>
            <person name="Kim M.S."/>
            <person name="Lee J.M."/>
            <person name="Cheong K."/>
            <person name="Shin H.S."/>
            <person name="Kim S.B."/>
            <person name="Han K."/>
            <person name="Lee J."/>
            <person name="Park M."/>
            <person name="Lee H.A."/>
            <person name="Lee H.Y."/>
            <person name="Lee Y."/>
            <person name="Oh S."/>
            <person name="Lee J.H."/>
            <person name="Choi E."/>
            <person name="Choi E."/>
            <person name="Lee S.E."/>
            <person name="Jeon J."/>
            <person name="Kim H."/>
            <person name="Choi G."/>
            <person name="Song H."/>
            <person name="Lee J."/>
            <person name="Lee S.C."/>
            <person name="Kwon J.K."/>
            <person name="Lee H.Y."/>
            <person name="Koo N."/>
            <person name="Hong Y."/>
            <person name="Kim R.W."/>
            <person name="Kang W.H."/>
            <person name="Huh J.H."/>
            <person name="Kang B.C."/>
            <person name="Yang T.J."/>
            <person name="Lee Y.H."/>
            <person name="Bennetzen J.L."/>
            <person name="Choi D."/>
        </authorList>
    </citation>
    <scope>NUCLEOTIDE SEQUENCE [LARGE SCALE GENOMIC DNA]</scope>
    <source>
        <strain evidence="6">cv. PBC81</strain>
    </source>
</reference>
<organism evidence="5 6">
    <name type="scientific">Capsicum baccatum</name>
    <name type="common">Peruvian pepper</name>
    <dbReference type="NCBI Taxonomy" id="33114"/>
    <lineage>
        <taxon>Eukaryota</taxon>
        <taxon>Viridiplantae</taxon>
        <taxon>Streptophyta</taxon>
        <taxon>Embryophyta</taxon>
        <taxon>Tracheophyta</taxon>
        <taxon>Spermatophyta</taxon>
        <taxon>Magnoliopsida</taxon>
        <taxon>eudicotyledons</taxon>
        <taxon>Gunneridae</taxon>
        <taxon>Pentapetalae</taxon>
        <taxon>asterids</taxon>
        <taxon>lamiids</taxon>
        <taxon>Solanales</taxon>
        <taxon>Solanaceae</taxon>
        <taxon>Solanoideae</taxon>
        <taxon>Capsiceae</taxon>
        <taxon>Capsicum</taxon>
    </lineage>
</organism>
<dbReference type="GO" id="GO:0006355">
    <property type="term" value="P:regulation of DNA-templated transcription"/>
    <property type="evidence" value="ECO:0007669"/>
    <property type="project" value="UniProtKB-UniRule"/>
</dbReference>
<name>A0A2G2X2Q9_CAPBA</name>
<feature type="region of interest" description="Disordered" evidence="3">
    <location>
        <begin position="1"/>
        <end position="45"/>
    </location>
</feature>
<keyword evidence="6" id="KW-1185">Reference proteome</keyword>
<sequence>MNKSHQSVQDEDLSVSSGEEDHYGEDDVEEEEGPMHGDSYTKENQRKRVDCKARVNYQVMNDGSCIVTKFILEYNHELEPALLRFLPSHRELSRPVKKSLVAHGIAGLRPSKSIRLLEVEAGGLKIIRFKYEKELESQASKRKHLVRLTIAFDWDMQIYGHYTCAIYNFFRVHVVRLPHCEIKSHVNFDAVEGFKVYNVTDYSIQSDYHGDNFFFTVEYYPSNQYIECNCKTFKSEGIVCCHIIRTMTFKRIHLFHDIYILRRWRRDIVRPHLSKFFPRGYLTMMDEYRVYNGIRKWFNRKYNLVLDCPVRRRDLKNILKFCFKTYMVWVDDMAVPNVLNSNSNIDSIIIRNPREFHSCGRPQINKNRSSRQYVFRGDARRWGSGYYDVYEEGQSSQGRSGDGRRGCRGSRGGGVCGSRRARGDDENISNHPTVHEFLCFSRTLGDVISYRVFLVELVGVLSIIVEDVDRSVRNGQEFLDKLRNPVSQTA</sequence>
<evidence type="ECO:0000259" key="4">
    <source>
        <dbReference type="PROSITE" id="PS50966"/>
    </source>
</evidence>
<keyword evidence="2" id="KW-0479">Metal-binding</keyword>
<evidence type="ECO:0000313" key="5">
    <source>
        <dbReference type="EMBL" id="PHT51784.1"/>
    </source>
</evidence>
<evidence type="ECO:0000256" key="2">
    <source>
        <dbReference type="RuleBase" id="RU367018"/>
    </source>
</evidence>
<comment type="subcellular location">
    <subcellularLocation>
        <location evidence="2">Nucleus</location>
    </subcellularLocation>
</comment>
<dbReference type="GO" id="GO:0008270">
    <property type="term" value="F:zinc ion binding"/>
    <property type="evidence" value="ECO:0007669"/>
    <property type="project" value="UniProtKB-UniRule"/>
</dbReference>
<feature type="region of interest" description="Disordered" evidence="3">
    <location>
        <begin position="392"/>
        <end position="418"/>
    </location>
</feature>
<feature type="domain" description="SWIM-type" evidence="4">
    <location>
        <begin position="215"/>
        <end position="251"/>
    </location>
</feature>
<comment type="similarity">
    <text evidence="2">Belongs to the FHY3/FAR1 family.</text>
</comment>
<keyword evidence="2" id="KW-0862">Zinc</keyword>
<dbReference type="InterPro" id="IPR031052">
    <property type="entry name" value="FHY3/FAR1"/>
</dbReference>
<feature type="compositionally biased region" description="Acidic residues" evidence="3">
    <location>
        <begin position="22"/>
        <end position="32"/>
    </location>
</feature>
<feature type="compositionally biased region" description="Basic and acidic residues" evidence="3">
    <location>
        <begin position="33"/>
        <end position="45"/>
    </location>
</feature>
<keyword evidence="1 2" id="KW-0863">Zinc-finger</keyword>
<dbReference type="PANTHER" id="PTHR31669:SF306">
    <property type="entry name" value="PROTEIN FAR1-RELATED SEQUENCE"/>
    <property type="match status" value="1"/>
</dbReference>
<evidence type="ECO:0000256" key="3">
    <source>
        <dbReference type="SAM" id="MobiDB-lite"/>
    </source>
</evidence>
<dbReference type="GO" id="GO:0005634">
    <property type="term" value="C:nucleus"/>
    <property type="evidence" value="ECO:0007669"/>
    <property type="project" value="UniProtKB-SubCell"/>
</dbReference>
<reference evidence="6" key="2">
    <citation type="journal article" date="2017" name="J. Anim. Genet.">
        <title>Multiple reference genome sequences of hot pepper reveal the massive evolution of plant disease resistance genes by retroduplication.</title>
        <authorList>
            <person name="Kim S."/>
            <person name="Park J."/>
            <person name="Yeom S.-I."/>
            <person name="Kim Y.-M."/>
            <person name="Seo E."/>
            <person name="Kim K.-T."/>
            <person name="Kim M.-S."/>
            <person name="Lee J.M."/>
            <person name="Cheong K."/>
            <person name="Shin H.-S."/>
            <person name="Kim S.-B."/>
            <person name="Han K."/>
            <person name="Lee J."/>
            <person name="Park M."/>
            <person name="Lee H.-A."/>
            <person name="Lee H.-Y."/>
            <person name="Lee Y."/>
            <person name="Oh S."/>
            <person name="Lee J.H."/>
            <person name="Choi E."/>
            <person name="Choi E."/>
            <person name="Lee S.E."/>
            <person name="Jeon J."/>
            <person name="Kim H."/>
            <person name="Choi G."/>
            <person name="Song H."/>
            <person name="Lee J."/>
            <person name="Lee S.-C."/>
            <person name="Kwon J.-K."/>
            <person name="Lee H.-Y."/>
            <person name="Koo N."/>
            <person name="Hong Y."/>
            <person name="Kim R.W."/>
            <person name="Kang W.-H."/>
            <person name="Huh J.H."/>
            <person name="Kang B.-C."/>
            <person name="Yang T.-J."/>
            <person name="Lee Y.-H."/>
            <person name="Bennetzen J.L."/>
            <person name="Choi D."/>
        </authorList>
    </citation>
    <scope>NUCLEOTIDE SEQUENCE [LARGE SCALE GENOMIC DNA]</scope>
    <source>
        <strain evidence="6">cv. PBC81</strain>
    </source>
</reference>
<comment type="caution">
    <text evidence="5">The sequence shown here is derived from an EMBL/GenBank/DDBJ whole genome shotgun (WGS) entry which is preliminary data.</text>
</comment>
<comment type="function">
    <text evidence="2">Putative transcription activator involved in regulating light control of development.</text>
</comment>
<dbReference type="PANTHER" id="PTHR31669">
    <property type="entry name" value="PROTEIN FAR1-RELATED SEQUENCE 10-RELATED"/>
    <property type="match status" value="1"/>
</dbReference>
<accession>A0A2G2X2Q9</accession>
<dbReference type="PROSITE" id="PS50966">
    <property type="entry name" value="ZF_SWIM"/>
    <property type="match status" value="1"/>
</dbReference>
<gene>
    <name evidence="5" type="ORF">CQW23_06246</name>
</gene>
<proteinExistence type="inferred from homology"/>
<evidence type="ECO:0000313" key="6">
    <source>
        <dbReference type="Proteomes" id="UP000224567"/>
    </source>
</evidence>
<dbReference type="EMBL" id="MLFT02000003">
    <property type="protein sequence ID" value="PHT51784.1"/>
    <property type="molecule type" value="Genomic_DNA"/>
</dbReference>
<evidence type="ECO:0000256" key="1">
    <source>
        <dbReference type="PROSITE-ProRule" id="PRU00325"/>
    </source>
</evidence>